<organism evidence="1 2">
    <name type="scientific">Fadolivirus FV1/VV64</name>
    <dbReference type="NCBI Taxonomy" id="3070911"/>
    <lineage>
        <taxon>Viruses</taxon>
        <taxon>Varidnaviria</taxon>
        <taxon>Bamfordvirae</taxon>
        <taxon>Nucleocytoviricota</taxon>
        <taxon>Megaviricetes</taxon>
        <taxon>Imitervirales</taxon>
        <taxon>Mimiviridae</taxon>
        <taxon>Klosneuvirinae</taxon>
        <taxon>Fadolivirus</taxon>
        <taxon>Fadolivirus algeromassiliense</taxon>
    </lineage>
</organism>
<reference evidence="1 2" key="1">
    <citation type="submission" date="2020-04" db="EMBL/GenBank/DDBJ databases">
        <title>Advantages and limits of metagenomic assembly and binning of a giant virus.</title>
        <authorList>
            <person name="Schulz F."/>
            <person name="Andreani J."/>
            <person name="Francis R."/>
            <person name="Boudjemaa H."/>
            <person name="Bou Khalil J.Y."/>
            <person name="Lee J."/>
            <person name="La Scola B."/>
            <person name="Woyke T."/>
        </authorList>
    </citation>
    <scope>NUCLEOTIDE SEQUENCE [LARGE SCALE GENOMIC DNA]</scope>
    <source>
        <strain evidence="1 2">FV1/VV64</strain>
    </source>
</reference>
<dbReference type="Proteomes" id="UP001162001">
    <property type="component" value="Segment"/>
</dbReference>
<evidence type="ECO:0000313" key="2">
    <source>
        <dbReference type="Proteomes" id="UP001162001"/>
    </source>
</evidence>
<sequence>MFCFRISNGKYLNKLENKKNNIIKMNTKPYHKHLEAYEYFKQECRDYSRTLADAEYINEHEALCPRFVKMEYLNDISFKHRRSYELLKKVDSGISINKNDYDNELLIFINKFRRLNWSEKYIYEKLDEIINKNQ</sequence>
<protein>
    <submittedName>
        <fullName evidence="1">Uncharacterized protein</fullName>
    </submittedName>
</protein>
<evidence type="ECO:0000313" key="1">
    <source>
        <dbReference type="EMBL" id="QKF94036.1"/>
    </source>
</evidence>
<dbReference type="EMBL" id="MT418680">
    <property type="protein sequence ID" value="QKF94036.1"/>
    <property type="molecule type" value="Genomic_DNA"/>
</dbReference>
<accession>A0A7D3V7L0</accession>
<gene>
    <name evidence="1" type="ORF">Fadolivirus_1_578</name>
</gene>
<proteinExistence type="predicted"/>
<name>A0A7D3V7L0_9VIRU</name>
<keyword evidence="2" id="KW-1185">Reference proteome</keyword>